<keyword evidence="1" id="KW-0472">Membrane</keyword>
<keyword evidence="1" id="KW-1133">Transmembrane helix</keyword>
<name>A0A1R4F1Q2_9MICO</name>
<evidence type="ECO:0000313" key="3">
    <source>
        <dbReference type="Proteomes" id="UP000195787"/>
    </source>
</evidence>
<keyword evidence="3" id="KW-1185">Reference proteome</keyword>
<gene>
    <name evidence="2" type="ORF">CZ674_02135</name>
</gene>
<sequence>MTHSAVRPPLGREGTRYARRAGFWVHAISGFGWGLTAPLAWMLGIISLFFLVFGAIPADADGQTLQDVSAEMMGDIGSAPGFSLYLWSVAIACAVFAVVSLIAGIAAFRRWGGGRAFWITVLSGLIPHILIFPVVMGIGTFVTALFMSMTDAPSPLTGELPVSVLVITAVFGVINAVVHGLLGMLCSWLFANAMRPREQLRF</sequence>
<dbReference type="RefSeq" id="WP_086990808.1">
    <property type="nucleotide sequence ID" value="NZ_FUHU01000010.1"/>
</dbReference>
<protein>
    <submittedName>
        <fullName evidence="2">Uncharacterized protein</fullName>
    </submittedName>
</protein>
<feature type="transmembrane region" description="Helical" evidence="1">
    <location>
        <begin position="84"/>
        <end position="108"/>
    </location>
</feature>
<evidence type="ECO:0000313" key="2">
    <source>
        <dbReference type="EMBL" id="SJM49878.1"/>
    </source>
</evidence>
<dbReference type="EMBL" id="FUHU01000010">
    <property type="protein sequence ID" value="SJM49878.1"/>
    <property type="molecule type" value="Genomic_DNA"/>
</dbReference>
<feature type="transmembrane region" description="Helical" evidence="1">
    <location>
        <begin position="21"/>
        <end position="53"/>
    </location>
</feature>
<feature type="transmembrane region" description="Helical" evidence="1">
    <location>
        <begin position="129"/>
        <end position="150"/>
    </location>
</feature>
<organism evidence="2 3">
    <name type="scientific">Agrococcus casei LMG 22410</name>
    <dbReference type="NCBI Taxonomy" id="1255656"/>
    <lineage>
        <taxon>Bacteria</taxon>
        <taxon>Bacillati</taxon>
        <taxon>Actinomycetota</taxon>
        <taxon>Actinomycetes</taxon>
        <taxon>Micrococcales</taxon>
        <taxon>Microbacteriaceae</taxon>
        <taxon>Agrococcus</taxon>
    </lineage>
</organism>
<reference evidence="2 3" key="1">
    <citation type="submission" date="2017-02" db="EMBL/GenBank/DDBJ databases">
        <authorList>
            <person name="Peterson S.W."/>
        </authorList>
    </citation>
    <scope>NUCLEOTIDE SEQUENCE [LARGE SCALE GENOMIC DNA]</scope>
    <source>
        <strain evidence="2 3">LMG 22410</strain>
    </source>
</reference>
<dbReference type="GeneID" id="303171997"/>
<feature type="transmembrane region" description="Helical" evidence="1">
    <location>
        <begin position="162"/>
        <end position="191"/>
    </location>
</feature>
<proteinExistence type="predicted"/>
<evidence type="ECO:0000256" key="1">
    <source>
        <dbReference type="SAM" id="Phobius"/>
    </source>
</evidence>
<keyword evidence="1" id="KW-0812">Transmembrane</keyword>
<dbReference type="Proteomes" id="UP000195787">
    <property type="component" value="Unassembled WGS sequence"/>
</dbReference>
<accession>A0A1R4F1Q2</accession>
<dbReference type="AlphaFoldDB" id="A0A1R4F1Q2"/>